<keyword evidence="1" id="KW-0175">Coiled coil</keyword>
<keyword evidence="2" id="KW-0812">Transmembrane</keyword>
<proteinExistence type="predicted"/>
<dbReference type="AlphaFoldDB" id="A0A9X2W4P8"/>
<feature type="coiled-coil region" evidence="1">
    <location>
        <begin position="290"/>
        <end position="324"/>
    </location>
</feature>
<reference evidence="3" key="1">
    <citation type="submission" date="2022-03" db="EMBL/GenBank/DDBJ databases">
        <title>Proposal of a novel genus Dryocolo and two novel species.</title>
        <authorList>
            <person name="Maddock D.W."/>
            <person name="Brady C.L."/>
            <person name="Denman S."/>
            <person name="Arnold D."/>
        </authorList>
    </citation>
    <scope>NUCLEOTIDE SEQUENCE</scope>
    <source>
        <strain evidence="3">H6W4</strain>
    </source>
</reference>
<name>A0A9X2W4P8_9ENTR</name>
<gene>
    <name evidence="3" type="ORF">MUA00_01530</name>
</gene>
<dbReference type="RefSeq" id="WP_271121374.1">
    <property type="nucleotide sequence ID" value="NZ_JALHAN010000053.1"/>
</dbReference>
<keyword evidence="4" id="KW-1185">Reference proteome</keyword>
<evidence type="ECO:0000256" key="1">
    <source>
        <dbReference type="SAM" id="Coils"/>
    </source>
</evidence>
<evidence type="ECO:0000313" key="4">
    <source>
        <dbReference type="Proteomes" id="UP001150641"/>
    </source>
</evidence>
<evidence type="ECO:0000256" key="2">
    <source>
        <dbReference type="SAM" id="Phobius"/>
    </source>
</evidence>
<accession>A0A9X2W4P8</accession>
<comment type="caution">
    <text evidence="3">The sequence shown here is derived from an EMBL/GenBank/DDBJ whole genome shotgun (WGS) entry which is preliminary data.</text>
</comment>
<feature type="transmembrane region" description="Helical" evidence="2">
    <location>
        <begin position="454"/>
        <end position="474"/>
    </location>
</feature>
<protein>
    <submittedName>
        <fullName evidence="3">Uncharacterized protein</fullName>
    </submittedName>
</protein>
<organism evidence="3 4">
    <name type="scientific">Dryocola boscaweniae</name>
    <dbReference type="NCBI Taxonomy" id="2925397"/>
    <lineage>
        <taxon>Bacteria</taxon>
        <taxon>Pseudomonadati</taxon>
        <taxon>Pseudomonadota</taxon>
        <taxon>Gammaproteobacteria</taxon>
        <taxon>Enterobacterales</taxon>
        <taxon>Enterobacteriaceae</taxon>
        <taxon>Dryocola</taxon>
    </lineage>
</organism>
<keyword evidence="2" id="KW-1133">Transmembrane helix</keyword>
<dbReference type="EMBL" id="JALHAP010000066">
    <property type="protein sequence ID" value="MCT4700501.1"/>
    <property type="molecule type" value="Genomic_DNA"/>
</dbReference>
<feature type="coiled-coil region" evidence="1">
    <location>
        <begin position="162"/>
        <end position="239"/>
    </location>
</feature>
<dbReference type="Proteomes" id="UP001150641">
    <property type="component" value="Unassembled WGS sequence"/>
</dbReference>
<evidence type="ECO:0000313" key="3">
    <source>
        <dbReference type="EMBL" id="MCT4700501.1"/>
    </source>
</evidence>
<sequence>MSSITASDFTRNIGIYKHSESIECKQPQSGRDAKRLAKEINKEGLAAIKATAKFLRRDRLQTDKVMSPSVGGLREKTPLFSTVSDKLPEGKEVITQVTINKKGEEEKVLVSVRGVKSENTGKQLSMAPLVGMCIGSDQERNSVEQGVQINEGAFCQAHSELLSKRQTKIQSLEDEIKKLHNALDTAQSKQAVADKQSTDEYSSLINDLKNQIKLGNKEKERIEEQVKQQVAQAEGLTAENATLEVTAKTLANDGKRSYGWAIALSGVTAGIAALITALGASGIISGDSQADKADDAINTSEQDLDTATNNVEAAQTEVVNAENADYDTAGVTAGNTAITEQIDQDRRDYLNAQGSGDTDKMAEIAGRYGVMPDGSTPNFNLNGLNASGEEYMTDYYNEGYESGVTEARNEAVTAAKSMLAEAKTSKTHAQTALDNAGASKNNAKETKEKGVETLAVGLPVALAVGGLLTAINALHVRRKNTAIVDNMKAVDKKEYENVRPVADAGIRDYLKVFSR</sequence>
<keyword evidence="2" id="KW-0472">Membrane</keyword>